<dbReference type="Gene3D" id="3.80.10.10">
    <property type="entry name" value="Ribonuclease Inhibitor"/>
    <property type="match status" value="1"/>
</dbReference>
<accession>A0A9W6XUX1</accession>
<feature type="transmembrane region" description="Helical" evidence="1">
    <location>
        <begin position="128"/>
        <end position="146"/>
    </location>
</feature>
<evidence type="ECO:0000256" key="1">
    <source>
        <dbReference type="SAM" id="Phobius"/>
    </source>
</evidence>
<keyword evidence="1" id="KW-1133">Transmembrane helix</keyword>
<dbReference type="Proteomes" id="UP001165121">
    <property type="component" value="Unassembled WGS sequence"/>
</dbReference>
<dbReference type="AlphaFoldDB" id="A0A9W6XUX1"/>
<keyword evidence="3" id="KW-1185">Reference proteome</keyword>
<evidence type="ECO:0000313" key="3">
    <source>
        <dbReference type="Proteomes" id="UP001165121"/>
    </source>
</evidence>
<gene>
    <name evidence="2" type="ORF">Pfra01_001652500</name>
</gene>
<dbReference type="InterPro" id="IPR032675">
    <property type="entry name" value="LRR_dom_sf"/>
</dbReference>
<organism evidence="2 3">
    <name type="scientific">Phytophthora fragariaefolia</name>
    <dbReference type="NCBI Taxonomy" id="1490495"/>
    <lineage>
        <taxon>Eukaryota</taxon>
        <taxon>Sar</taxon>
        <taxon>Stramenopiles</taxon>
        <taxon>Oomycota</taxon>
        <taxon>Peronosporomycetes</taxon>
        <taxon>Peronosporales</taxon>
        <taxon>Peronosporaceae</taxon>
        <taxon>Phytophthora</taxon>
    </lineage>
</organism>
<comment type="caution">
    <text evidence="2">The sequence shown here is derived from an EMBL/GenBank/DDBJ whole genome shotgun (WGS) entry which is preliminary data.</text>
</comment>
<keyword evidence="1" id="KW-0472">Membrane</keyword>
<name>A0A9W6XUX1_9STRA</name>
<dbReference type="EMBL" id="BSXT01001880">
    <property type="protein sequence ID" value="GMF45744.1"/>
    <property type="molecule type" value="Genomic_DNA"/>
</dbReference>
<proteinExistence type="predicted"/>
<evidence type="ECO:0000313" key="2">
    <source>
        <dbReference type="EMBL" id="GMF45744.1"/>
    </source>
</evidence>
<keyword evidence="1" id="KW-0812">Transmembrane</keyword>
<protein>
    <submittedName>
        <fullName evidence="2">Unnamed protein product</fullName>
    </submittedName>
</protein>
<reference evidence="2" key="1">
    <citation type="submission" date="2023-04" db="EMBL/GenBank/DDBJ databases">
        <title>Phytophthora fragariaefolia NBRC 109709.</title>
        <authorList>
            <person name="Ichikawa N."/>
            <person name="Sato H."/>
            <person name="Tonouchi N."/>
        </authorList>
    </citation>
    <scope>NUCLEOTIDE SEQUENCE</scope>
    <source>
        <strain evidence="2">NBRC 109709</strain>
    </source>
</reference>
<dbReference type="SUPFAM" id="SSF52058">
    <property type="entry name" value="L domain-like"/>
    <property type="match status" value="1"/>
</dbReference>
<dbReference type="OrthoDB" id="90188at2759"/>
<sequence>MVVVHYINEYDVTLAGFNFEALADDYWMAQMLNEAQMILVVSWSDLATRIVFSLGLALTTANMKDLLCRSPMHKLHIKPDIEVLFTTRLSTAGMHNIKYITQICKKRAITLENTRGYIKTYSRLMRTIHLAFAVWGAVVIALYVHANLKASVSGCIPKVHPMAGILPSCFIVNFNCYGMNISGTKDESYRHWEKFDRTAVVKLRILHCHKFDMPATFQDFHLVEDIRVYNSTINTWAEDAAITNIHHSRLTTLSVIRTNMTNGMLPVGFQSSNFSSSLLDICFCETNLQEIPDDIDSKWHAGSSVYLENSKLTSVPPALVRLQLYYLVLAGNPISEVPPELFENTGMLYLILGRTNISSLPRTVPYPTISPPFIDVTDTAISFFWSWIDPLAESMLELGSPMILASGSTYCSDLEKIMAGQSSNFSASFQTDFSPLLMDPSEQNWGLLLQTVDCSPPLYSTAFPLAVWDNLYRLGQ</sequence>